<evidence type="ECO:0000313" key="2">
    <source>
        <dbReference type="Proteomes" id="UP001181693"/>
    </source>
</evidence>
<comment type="caution">
    <text evidence="1">The sequence shown here is derived from an EMBL/GenBank/DDBJ whole genome shotgun (WGS) entry which is preliminary data.</text>
</comment>
<accession>A0AAV3AER6</accession>
<protein>
    <submittedName>
        <fullName evidence="1">Uncharacterized protein</fullName>
    </submittedName>
</protein>
<dbReference type="Proteomes" id="UP001181693">
    <property type="component" value="Unassembled WGS sequence"/>
</dbReference>
<dbReference type="EMBL" id="DYDO01000005">
    <property type="protein sequence ID" value="DBA25047.1"/>
    <property type="molecule type" value="Genomic_DNA"/>
</dbReference>
<evidence type="ECO:0000313" key="1">
    <source>
        <dbReference type="EMBL" id="DBA25047.1"/>
    </source>
</evidence>
<name>A0AAV3AER6_PYXAD</name>
<keyword evidence="2" id="KW-1185">Reference proteome</keyword>
<proteinExistence type="predicted"/>
<dbReference type="AlphaFoldDB" id="A0AAV3AER6"/>
<gene>
    <name evidence="1" type="ORF">GDO54_012620</name>
</gene>
<sequence length="86" mass="9871">MTNESGSGHTGIARFWYRLLLDVPFSLIGNIFTFLQSDSPSTRLVFIHWRTDTIIWQDNRLKLGILVAVWNAIPEKYNFTGICILA</sequence>
<reference evidence="1" key="1">
    <citation type="thesis" date="2020" institute="ProQuest LLC" country="789 East Eisenhower Parkway, Ann Arbor, MI, USA">
        <title>Comparative Genomics and Chromosome Evolution.</title>
        <authorList>
            <person name="Mudd A.B."/>
        </authorList>
    </citation>
    <scope>NUCLEOTIDE SEQUENCE</scope>
    <source>
        <strain evidence="1">1538</strain>
        <tissue evidence="1">Blood</tissue>
    </source>
</reference>
<organism evidence="1 2">
    <name type="scientific">Pyxicephalus adspersus</name>
    <name type="common">African bullfrog</name>
    <dbReference type="NCBI Taxonomy" id="30357"/>
    <lineage>
        <taxon>Eukaryota</taxon>
        <taxon>Metazoa</taxon>
        <taxon>Chordata</taxon>
        <taxon>Craniata</taxon>
        <taxon>Vertebrata</taxon>
        <taxon>Euteleostomi</taxon>
        <taxon>Amphibia</taxon>
        <taxon>Batrachia</taxon>
        <taxon>Anura</taxon>
        <taxon>Neobatrachia</taxon>
        <taxon>Ranoidea</taxon>
        <taxon>Pyxicephalidae</taxon>
        <taxon>Pyxicephalinae</taxon>
        <taxon>Pyxicephalus</taxon>
    </lineage>
</organism>